<evidence type="ECO:0000313" key="2">
    <source>
        <dbReference type="Proteomes" id="UP000324595"/>
    </source>
</evidence>
<dbReference type="AlphaFoldDB" id="A0A5D3YLH8"/>
<dbReference type="InterPro" id="IPR012347">
    <property type="entry name" value="Ferritin-like"/>
</dbReference>
<dbReference type="RefSeq" id="WP_148897432.1">
    <property type="nucleotide sequence ID" value="NZ_VNHY01000001.1"/>
</dbReference>
<dbReference type="InterPro" id="IPR007814">
    <property type="entry name" value="PaaA_PaaC"/>
</dbReference>
<dbReference type="NCBIfam" id="TIGR02158">
    <property type="entry name" value="PA_CoA_Oxy3"/>
    <property type="match status" value="1"/>
</dbReference>
<comment type="caution">
    <text evidence="1">The sequence shown here is derived from an EMBL/GenBank/DDBJ whole genome shotgun (WGS) entry which is preliminary data.</text>
</comment>
<accession>A0A5D3YLH8</accession>
<dbReference type="OrthoDB" id="9789947at2"/>
<dbReference type="GO" id="GO:0010124">
    <property type="term" value="P:phenylacetate catabolic process"/>
    <property type="evidence" value="ECO:0007669"/>
    <property type="project" value="InterPro"/>
</dbReference>
<keyword evidence="2" id="KW-1185">Reference proteome</keyword>
<dbReference type="Gene3D" id="1.20.1260.10">
    <property type="match status" value="1"/>
</dbReference>
<proteinExistence type="predicted"/>
<dbReference type="InterPro" id="IPR009078">
    <property type="entry name" value="Ferritin-like_SF"/>
</dbReference>
<dbReference type="Pfam" id="PF05138">
    <property type="entry name" value="PaaA_PaaC"/>
    <property type="match status" value="1"/>
</dbReference>
<dbReference type="InterPro" id="IPR011882">
    <property type="entry name" value="PaaC"/>
</dbReference>
<dbReference type="PANTHER" id="PTHR30458:SF0">
    <property type="entry name" value="1,2-PHENYLACETYL-COA EPOXIDASE, SUBUNIT C"/>
    <property type="match status" value="1"/>
</dbReference>
<evidence type="ECO:0000313" key="1">
    <source>
        <dbReference type="EMBL" id="TYP94730.1"/>
    </source>
</evidence>
<dbReference type="PIRSF" id="PIRSF037834">
    <property type="entry name" value="PA_CoA_Oase3"/>
    <property type="match status" value="1"/>
</dbReference>
<dbReference type="EMBL" id="VNHY01000001">
    <property type="protein sequence ID" value="TYP94730.1"/>
    <property type="molecule type" value="Genomic_DNA"/>
</dbReference>
<dbReference type="SUPFAM" id="SSF47240">
    <property type="entry name" value="Ferritin-like"/>
    <property type="match status" value="1"/>
</dbReference>
<dbReference type="InterPro" id="IPR052703">
    <property type="entry name" value="Aromatic_CoA_ox/epox"/>
</dbReference>
<gene>
    <name evidence="1" type="ORF">LX73_0017</name>
</gene>
<dbReference type="Proteomes" id="UP000324595">
    <property type="component" value="Unassembled WGS sequence"/>
</dbReference>
<name>A0A5D3YLH8_9BACT</name>
<protein>
    <submittedName>
        <fullName evidence="1">Ring-1,2-phenylacetyl-CoA epoxidase subunit PaaC</fullName>
    </submittedName>
</protein>
<reference evidence="1 2" key="1">
    <citation type="submission" date="2019-07" db="EMBL/GenBank/DDBJ databases">
        <title>Genomic Encyclopedia of Archaeal and Bacterial Type Strains, Phase II (KMG-II): from individual species to whole genera.</title>
        <authorList>
            <person name="Goeker M."/>
        </authorList>
    </citation>
    <scope>NUCLEOTIDE SEQUENCE [LARGE SCALE GENOMIC DNA]</scope>
    <source>
        <strain evidence="1 2">DSM 21935</strain>
    </source>
</reference>
<dbReference type="GO" id="GO:0005829">
    <property type="term" value="C:cytosol"/>
    <property type="evidence" value="ECO:0007669"/>
    <property type="project" value="TreeGrafter"/>
</dbReference>
<organism evidence="1 2">
    <name type="scientific">Fodinibius salinus</name>
    <dbReference type="NCBI Taxonomy" id="860790"/>
    <lineage>
        <taxon>Bacteria</taxon>
        <taxon>Pseudomonadati</taxon>
        <taxon>Balneolota</taxon>
        <taxon>Balneolia</taxon>
        <taxon>Balneolales</taxon>
        <taxon>Balneolaceae</taxon>
        <taxon>Fodinibius</taxon>
    </lineage>
</organism>
<sequence length="261" mass="30362">MTTQTKTLTKKEALFDYLVRLADDRLILGHRLSEWCGHGPILEEDIALANIALDYIGHAASLYEYAVEIEDEGRHRDDLVYFRNDPEYTNLKITELPKGDFGFTIARQFLFSAFSFYLYQILADADDEQFSGMAAKHLKEVKYHLRHSREWVLRLGDGTEESHQRIQDAFDEIWTYTGALFYQDEIDDLLQDEEIAADTKSFKTDWKNLVSDTLKEATLEVPDFDQYMAEGGRKGLHTEHLGHLLAEMQHLRRSYPDANWE</sequence>
<dbReference type="PANTHER" id="PTHR30458">
    <property type="entry name" value="PHENYLACETIC ACID DEGRADATION PROTEIN PAA"/>
    <property type="match status" value="1"/>
</dbReference>